<keyword evidence="6" id="KW-0862">Zinc</keyword>
<dbReference type="InterPro" id="IPR008753">
    <property type="entry name" value="Peptidase_M13_N"/>
</dbReference>
<dbReference type="RefSeq" id="WP_272744396.1">
    <property type="nucleotide sequence ID" value="NZ_JAQQKV010000001.1"/>
</dbReference>
<dbReference type="InterPro" id="IPR018497">
    <property type="entry name" value="Peptidase_M13_C"/>
</dbReference>
<keyword evidence="12" id="KW-1185">Reference proteome</keyword>
<accession>A0ABT5HIW6</accession>
<evidence type="ECO:0000256" key="4">
    <source>
        <dbReference type="ARBA" id="ARBA00022723"/>
    </source>
</evidence>
<evidence type="ECO:0000256" key="1">
    <source>
        <dbReference type="ARBA" id="ARBA00001947"/>
    </source>
</evidence>
<evidence type="ECO:0000256" key="5">
    <source>
        <dbReference type="ARBA" id="ARBA00022801"/>
    </source>
</evidence>
<dbReference type="PROSITE" id="PS51885">
    <property type="entry name" value="NEPRILYSIN"/>
    <property type="match status" value="1"/>
</dbReference>
<dbReference type="InterPro" id="IPR042089">
    <property type="entry name" value="Peptidase_M13_dom_2"/>
</dbReference>
<evidence type="ECO:0000256" key="2">
    <source>
        <dbReference type="ARBA" id="ARBA00007357"/>
    </source>
</evidence>
<dbReference type="SUPFAM" id="SSF55486">
    <property type="entry name" value="Metalloproteases ('zincins'), catalytic domain"/>
    <property type="match status" value="1"/>
</dbReference>
<evidence type="ECO:0000256" key="8">
    <source>
        <dbReference type="SAM" id="SignalP"/>
    </source>
</evidence>
<feature type="domain" description="Peptidase M13 C-terminal" evidence="9">
    <location>
        <begin position="499"/>
        <end position="692"/>
    </location>
</feature>
<proteinExistence type="inferred from homology"/>
<comment type="caution">
    <text evidence="11">The sequence shown here is derived from an EMBL/GenBank/DDBJ whole genome shotgun (WGS) entry which is preliminary data.</text>
</comment>
<name>A0ABT5HIW6_9CAUL</name>
<dbReference type="InterPro" id="IPR000718">
    <property type="entry name" value="Peptidase_M13"/>
</dbReference>
<feature type="signal peptide" evidence="8">
    <location>
        <begin position="1"/>
        <end position="22"/>
    </location>
</feature>
<dbReference type="InterPro" id="IPR024079">
    <property type="entry name" value="MetalloPept_cat_dom_sf"/>
</dbReference>
<sequence>MIRLRLLSTLASAALIAGSAQADTRQCIDQDCRFETLHGLESLTAADEAGSTVAETFGTWGFDVAGMDTSVKPGDDFSTYAGGKAIATIEIPADRTNYGSFYALRTLSENRLKALIDKLAAAEGLSGDDLKVADFYKSMMDQARKEQLDIAPVYPLLADIRKIKSHREMAAFMGRTQGTFGSSVFGASIYDDAKNPQINTLYMSTSGLSLPDRDYYLKPEFADKKAKYEAYITDMLRMAGVPDAARTAADVVAFETKLADASWTRVESRNRDKTYNPITPAELKTFAPGFDWAAFMASADLKSAQTIVMRQNTAFPNFAKIYADTPIETLKAWQTFKVLNQSAPYLSTRFSQRAWEFNSRDLSGALEQRALWKRSISVTESYLGEALGRAYVAEYFPAESKTKMETLVADLRSALKIRIDNLAWMSPQTKVKAQEKLSKFHVKIGYPDTWKDYSKLSIRQDDLIGNIAHAQNHEWAEDVAKLGKPVDPEEWGMTPQTVNAYYNSVKNEIVFPAAILQAPFFDPNADPAVNYGAIGGVIGHEIIHGFDDQGRKSDGDGVLRDWWTAEDAAKFEAQAAKLGAQYDSYEPLPGARVQGKLTMGENIADLGGIVLGLDAYRLSLKGAPAPALDGFTGDQRVMLGWSQVWRSKYRDDALRQQVVSDPHAPASFRIIGPLRNVDDWYKAFGVADGKYYLTPEERVRLW</sequence>
<organism evidence="11 12">
    <name type="scientific">Asticcacaulis machinosus</name>
    <dbReference type="NCBI Taxonomy" id="2984211"/>
    <lineage>
        <taxon>Bacteria</taxon>
        <taxon>Pseudomonadati</taxon>
        <taxon>Pseudomonadota</taxon>
        <taxon>Alphaproteobacteria</taxon>
        <taxon>Caulobacterales</taxon>
        <taxon>Caulobacteraceae</taxon>
        <taxon>Asticcacaulis</taxon>
    </lineage>
</organism>
<feature type="chain" id="PRO_5046233050" evidence="8">
    <location>
        <begin position="23"/>
        <end position="702"/>
    </location>
</feature>
<gene>
    <name evidence="11" type="ORF">PQU98_08110</name>
</gene>
<evidence type="ECO:0000256" key="7">
    <source>
        <dbReference type="ARBA" id="ARBA00023049"/>
    </source>
</evidence>
<protein>
    <submittedName>
        <fullName evidence="11">Peptidase M13</fullName>
    </submittedName>
</protein>
<evidence type="ECO:0000259" key="9">
    <source>
        <dbReference type="Pfam" id="PF01431"/>
    </source>
</evidence>
<keyword evidence="8" id="KW-0732">Signal</keyword>
<dbReference type="PANTHER" id="PTHR11733">
    <property type="entry name" value="ZINC METALLOPROTEASE FAMILY M13 NEPRILYSIN-RELATED"/>
    <property type="match status" value="1"/>
</dbReference>
<dbReference type="Pfam" id="PF05649">
    <property type="entry name" value="Peptidase_M13_N"/>
    <property type="match status" value="1"/>
</dbReference>
<dbReference type="Pfam" id="PF01431">
    <property type="entry name" value="Peptidase_M13"/>
    <property type="match status" value="1"/>
</dbReference>
<keyword evidence="4" id="KW-0479">Metal-binding</keyword>
<dbReference type="PRINTS" id="PR00786">
    <property type="entry name" value="NEPRILYSIN"/>
</dbReference>
<evidence type="ECO:0000256" key="3">
    <source>
        <dbReference type="ARBA" id="ARBA00022670"/>
    </source>
</evidence>
<evidence type="ECO:0000256" key="6">
    <source>
        <dbReference type="ARBA" id="ARBA00022833"/>
    </source>
</evidence>
<dbReference type="Gene3D" id="3.40.390.10">
    <property type="entry name" value="Collagenase (Catalytic Domain)"/>
    <property type="match status" value="1"/>
</dbReference>
<dbReference type="EMBL" id="JAQQKV010000001">
    <property type="protein sequence ID" value="MDC7676090.1"/>
    <property type="molecule type" value="Genomic_DNA"/>
</dbReference>
<evidence type="ECO:0000313" key="12">
    <source>
        <dbReference type="Proteomes" id="UP001218579"/>
    </source>
</evidence>
<keyword evidence="3" id="KW-0645">Protease</keyword>
<comment type="similarity">
    <text evidence="2">Belongs to the peptidase M13 family.</text>
</comment>
<comment type="cofactor">
    <cofactor evidence="1">
        <name>Zn(2+)</name>
        <dbReference type="ChEBI" id="CHEBI:29105"/>
    </cofactor>
</comment>
<reference evidence="11 12" key="1">
    <citation type="submission" date="2023-01" db="EMBL/GenBank/DDBJ databases">
        <title>Novel species of the genus Asticcacaulis isolated from rivers.</title>
        <authorList>
            <person name="Lu H."/>
        </authorList>
    </citation>
    <scope>NUCLEOTIDE SEQUENCE [LARGE SCALE GENOMIC DNA]</scope>
    <source>
        <strain evidence="11 12">LKC15W</strain>
    </source>
</reference>
<keyword evidence="5" id="KW-0378">Hydrolase</keyword>
<keyword evidence="7" id="KW-0482">Metalloprotease</keyword>
<evidence type="ECO:0000259" key="10">
    <source>
        <dbReference type="Pfam" id="PF05649"/>
    </source>
</evidence>
<dbReference type="Proteomes" id="UP001218579">
    <property type="component" value="Unassembled WGS sequence"/>
</dbReference>
<evidence type="ECO:0000313" key="11">
    <source>
        <dbReference type="EMBL" id="MDC7676090.1"/>
    </source>
</evidence>
<dbReference type="Gene3D" id="1.10.1380.10">
    <property type="entry name" value="Neutral endopeptidase , domain2"/>
    <property type="match status" value="1"/>
</dbReference>
<dbReference type="PANTHER" id="PTHR11733:SF167">
    <property type="entry name" value="FI17812P1-RELATED"/>
    <property type="match status" value="1"/>
</dbReference>
<dbReference type="CDD" id="cd08662">
    <property type="entry name" value="M13"/>
    <property type="match status" value="1"/>
</dbReference>
<feature type="domain" description="Peptidase M13 N-terminal" evidence="10">
    <location>
        <begin position="73"/>
        <end position="447"/>
    </location>
</feature>